<accession>A0ACB9YS92</accession>
<proteinExistence type="predicted"/>
<dbReference type="EMBL" id="MU393535">
    <property type="protein sequence ID" value="KAI4862062.1"/>
    <property type="molecule type" value="Genomic_DNA"/>
</dbReference>
<evidence type="ECO:0000313" key="2">
    <source>
        <dbReference type="Proteomes" id="UP001497700"/>
    </source>
</evidence>
<dbReference type="Proteomes" id="UP001497700">
    <property type="component" value="Unassembled WGS sequence"/>
</dbReference>
<name>A0ACB9YS92_9PEZI</name>
<keyword evidence="2" id="KW-1185">Reference proteome</keyword>
<gene>
    <name evidence="1" type="ORF">F4820DRAFT_451373</name>
</gene>
<protein>
    <submittedName>
        <fullName evidence="1">Uncharacterized protein</fullName>
    </submittedName>
</protein>
<organism evidence="1 2">
    <name type="scientific">Hypoxylon rubiginosum</name>
    <dbReference type="NCBI Taxonomy" id="110542"/>
    <lineage>
        <taxon>Eukaryota</taxon>
        <taxon>Fungi</taxon>
        <taxon>Dikarya</taxon>
        <taxon>Ascomycota</taxon>
        <taxon>Pezizomycotina</taxon>
        <taxon>Sordariomycetes</taxon>
        <taxon>Xylariomycetidae</taxon>
        <taxon>Xylariales</taxon>
        <taxon>Hypoxylaceae</taxon>
        <taxon>Hypoxylon</taxon>
    </lineage>
</organism>
<evidence type="ECO:0000313" key="1">
    <source>
        <dbReference type="EMBL" id="KAI4862062.1"/>
    </source>
</evidence>
<reference evidence="1 2" key="1">
    <citation type="journal article" date="2022" name="New Phytol.">
        <title>Ecological generalism drives hyperdiversity of secondary metabolite gene clusters in xylarialean endophytes.</title>
        <authorList>
            <person name="Franco M.E.E."/>
            <person name="Wisecaver J.H."/>
            <person name="Arnold A.E."/>
            <person name="Ju Y.M."/>
            <person name="Slot J.C."/>
            <person name="Ahrendt S."/>
            <person name="Moore L.P."/>
            <person name="Eastman K.E."/>
            <person name="Scott K."/>
            <person name="Konkel Z."/>
            <person name="Mondo S.J."/>
            <person name="Kuo A."/>
            <person name="Hayes R.D."/>
            <person name="Haridas S."/>
            <person name="Andreopoulos B."/>
            <person name="Riley R."/>
            <person name="LaButti K."/>
            <person name="Pangilinan J."/>
            <person name="Lipzen A."/>
            <person name="Amirebrahimi M."/>
            <person name="Yan J."/>
            <person name="Adam C."/>
            <person name="Keymanesh K."/>
            <person name="Ng V."/>
            <person name="Louie K."/>
            <person name="Northen T."/>
            <person name="Drula E."/>
            <person name="Henrissat B."/>
            <person name="Hsieh H.M."/>
            <person name="Youens-Clark K."/>
            <person name="Lutzoni F."/>
            <person name="Miadlikowska J."/>
            <person name="Eastwood D.C."/>
            <person name="Hamelin R.C."/>
            <person name="Grigoriev I.V."/>
            <person name="U'Ren J.M."/>
        </authorList>
    </citation>
    <scope>NUCLEOTIDE SEQUENCE [LARGE SCALE GENOMIC DNA]</scope>
    <source>
        <strain evidence="1 2">CBS 119005</strain>
    </source>
</reference>
<comment type="caution">
    <text evidence="1">The sequence shown here is derived from an EMBL/GenBank/DDBJ whole genome shotgun (WGS) entry which is preliminary data.</text>
</comment>
<sequence length="101" mass="10736">MVSFIFVSLLAFSALNAALARPSFGAPMAPYINMTRAFSIDATCFPFEDPHCCVDRPVCECVNGTFYSANPQQVNGTHSLCGPPGNVTYGEDTGSIPGFCC</sequence>